<gene>
    <name evidence="1" type="ORF">H8744_08865</name>
</gene>
<dbReference type="Proteomes" id="UP000651085">
    <property type="component" value="Unassembled WGS sequence"/>
</dbReference>
<evidence type="ECO:0000313" key="2">
    <source>
        <dbReference type="Proteomes" id="UP000651085"/>
    </source>
</evidence>
<protein>
    <submittedName>
        <fullName evidence="1">DUF4249 domain-containing protein</fullName>
    </submittedName>
</protein>
<comment type="caution">
    <text evidence="1">The sequence shown here is derived from an EMBL/GenBank/DDBJ whole genome shotgun (WGS) entry which is preliminary data.</text>
</comment>
<proteinExistence type="predicted"/>
<sequence length="343" mass="38919">MTAKYIFTSILALLLIILCSSCENEIPFNKAAKPPRLIMNAFINADSTNNVLLLNLTGSTVISDVTDATVEVRINDALVESPQPIPFPTGDFRDTQKRFRITSKFNPGDKVRIDARTGDGVHHAWAEVTVPQPPLPITQVDTVTIPVNIYDNYYENKLRFRITFADHPGEKNFYRLVLERRACLEATLDGRIPKDTLVMKQNYKIITREDMVLTDGHPSMSDNDNSMFDQPLNIYGIFDDSRISGQTYTMTVYMDTNNLPYLFWSHTLKREWMDCYVRLLSISETDYQYFKALNVIDSDAYDATLMEPLTFASNVHGGVGIVSISTETSVKLNLSDKAYDSYQ</sequence>
<accession>A0A926IR47</accession>
<dbReference type="EMBL" id="JACRTF010000001">
    <property type="protein sequence ID" value="MBC8593353.1"/>
    <property type="molecule type" value="Genomic_DNA"/>
</dbReference>
<dbReference type="RefSeq" id="WP_262434496.1">
    <property type="nucleotide sequence ID" value="NZ_JACRTF010000001.1"/>
</dbReference>
<name>A0A926IR47_9BACT</name>
<organism evidence="1 2">
    <name type="scientific">Jilunia laotingensis</name>
    <dbReference type="NCBI Taxonomy" id="2763675"/>
    <lineage>
        <taxon>Bacteria</taxon>
        <taxon>Pseudomonadati</taxon>
        <taxon>Bacteroidota</taxon>
        <taxon>Bacteroidia</taxon>
        <taxon>Bacteroidales</taxon>
        <taxon>Bacteroidaceae</taxon>
        <taxon>Jilunia</taxon>
    </lineage>
</organism>
<dbReference type="Pfam" id="PF14054">
    <property type="entry name" value="DUF4249"/>
    <property type="match status" value="1"/>
</dbReference>
<reference evidence="1" key="1">
    <citation type="submission" date="2020-08" db="EMBL/GenBank/DDBJ databases">
        <title>Genome public.</title>
        <authorList>
            <person name="Liu C."/>
            <person name="Sun Q."/>
        </authorList>
    </citation>
    <scope>NUCLEOTIDE SEQUENCE</scope>
    <source>
        <strain evidence="1">N12</strain>
    </source>
</reference>
<keyword evidence="2" id="KW-1185">Reference proteome</keyword>
<dbReference type="AlphaFoldDB" id="A0A926IR47"/>
<dbReference type="InterPro" id="IPR025345">
    <property type="entry name" value="DUF4249"/>
</dbReference>
<evidence type="ECO:0000313" key="1">
    <source>
        <dbReference type="EMBL" id="MBC8593353.1"/>
    </source>
</evidence>